<name>A0ABP8J9E6_9ACTN</name>
<proteinExistence type="predicted"/>
<feature type="region of interest" description="Disordered" evidence="1">
    <location>
        <begin position="327"/>
        <end position="410"/>
    </location>
</feature>
<reference evidence="4" key="1">
    <citation type="journal article" date="2019" name="Int. J. Syst. Evol. Microbiol.">
        <title>The Global Catalogue of Microorganisms (GCM) 10K type strain sequencing project: providing services to taxonomists for standard genome sequencing and annotation.</title>
        <authorList>
            <consortium name="The Broad Institute Genomics Platform"/>
            <consortium name="The Broad Institute Genome Sequencing Center for Infectious Disease"/>
            <person name="Wu L."/>
            <person name="Ma J."/>
        </authorList>
    </citation>
    <scope>NUCLEOTIDE SEQUENCE [LARGE SCALE GENOMIC DNA]</scope>
    <source>
        <strain evidence="4">JCM 17688</strain>
    </source>
</reference>
<accession>A0ABP8J9E6</accession>
<dbReference type="SMART" id="SM00382">
    <property type="entry name" value="AAA"/>
    <property type="match status" value="1"/>
</dbReference>
<gene>
    <name evidence="3" type="ORF">GCM10023147_11510</name>
</gene>
<feature type="compositionally biased region" description="Basic and acidic residues" evidence="1">
    <location>
        <begin position="347"/>
        <end position="357"/>
    </location>
</feature>
<sequence>MPTNQLATPATADPGRPVEQADLFNSVEDVSRRFAESGYLTDTRLATTIFLQSRLGKPVLLEGPAGVGKTELAKQLAAVTGRELLRLQCYEGQDETTALYEWDYGKQLLYTQVLREKISQVIADTSTLAEAVDRIGAEESVFFSERFLASRPLLAAVRSPEPVVLLIDEVDRADEALEAVLLELLAEYQVSVPEIGTFVATHRPLIVLTSNNTRDLSAALKRRCLHLSLDYPDAERELEIIRSKHTGLPDALAEQLVGIVRGLRELELRKAPSISEAIDWAQTLAVLGADELTADILGQTANVVVKYDRDLRRALDAIPRLVDPNAVVPEHLPHSHGHGHTHTHDHRHTDDHTHAGDPDGTTVRAEKDRPGRHADNYYGAPGRTDAGTTSVSRGQGSRSFGARTGRKRPF</sequence>
<feature type="compositionally biased region" description="Polar residues" evidence="1">
    <location>
        <begin position="386"/>
        <end position="398"/>
    </location>
</feature>
<comment type="caution">
    <text evidence="3">The sequence shown here is derived from an EMBL/GenBank/DDBJ whole genome shotgun (WGS) entry which is preliminary data.</text>
</comment>
<evidence type="ECO:0000256" key="1">
    <source>
        <dbReference type="SAM" id="MobiDB-lite"/>
    </source>
</evidence>
<dbReference type="InterPro" id="IPR003593">
    <property type="entry name" value="AAA+_ATPase"/>
</dbReference>
<dbReference type="Gene3D" id="3.40.50.300">
    <property type="entry name" value="P-loop containing nucleotide triphosphate hydrolases"/>
    <property type="match status" value="1"/>
</dbReference>
<dbReference type="InterPro" id="IPR011704">
    <property type="entry name" value="ATPase_dyneun-rel_AAA"/>
</dbReference>
<keyword evidence="4" id="KW-1185">Reference proteome</keyword>
<dbReference type="InterPro" id="IPR027417">
    <property type="entry name" value="P-loop_NTPase"/>
</dbReference>
<dbReference type="SUPFAM" id="SSF52540">
    <property type="entry name" value="P-loop containing nucleoside triphosphate hydrolases"/>
    <property type="match status" value="1"/>
</dbReference>
<evidence type="ECO:0000259" key="2">
    <source>
        <dbReference type="SMART" id="SM00382"/>
    </source>
</evidence>
<feature type="compositionally biased region" description="Basic and acidic residues" evidence="1">
    <location>
        <begin position="364"/>
        <end position="375"/>
    </location>
</feature>
<dbReference type="InterPro" id="IPR050764">
    <property type="entry name" value="CbbQ/NirQ/NorQ/GpvN"/>
</dbReference>
<dbReference type="PANTHER" id="PTHR42759">
    <property type="entry name" value="MOXR FAMILY PROTEIN"/>
    <property type="match status" value="1"/>
</dbReference>
<feature type="domain" description="AAA+ ATPase" evidence="2">
    <location>
        <begin position="55"/>
        <end position="233"/>
    </location>
</feature>
<dbReference type="Pfam" id="PF07728">
    <property type="entry name" value="AAA_5"/>
    <property type="match status" value="1"/>
</dbReference>
<dbReference type="EMBL" id="BAABFR010000012">
    <property type="protein sequence ID" value="GAA4387298.1"/>
    <property type="molecule type" value="Genomic_DNA"/>
</dbReference>
<evidence type="ECO:0000313" key="4">
    <source>
        <dbReference type="Proteomes" id="UP001500635"/>
    </source>
</evidence>
<organism evidence="3 4">
    <name type="scientific">Tsukamurella soli</name>
    <dbReference type="NCBI Taxonomy" id="644556"/>
    <lineage>
        <taxon>Bacteria</taxon>
        <taxon>Bacillati</taxon>
        <taxon>Actinomycetota</taxon>
        <taxon>Actinomycetes</taxon>
        <taxon>Mycobacteriales</taxon>
        <taxon>Tsukamurellaceae</taxon>
        <taxon>Tsukamurella</taxon>
    </lineage>
</organism>
<feature type="compositionally biased region" description="Basic residues" evidence="1">
    <location>
        <begin position="334"/>
        <end position="346"/>
    </location>
</feature>
<protein>
    <recommendedName>
        <fullName evidence="2">AAA+ ATPase domain-containing protein</fullName>
    </recommendedName>
</protein>
<dbReference type="RefSeq" id="WP_344992182.1">
    <property type="nucleotide sequence ID" value="NZ_BAABFR010000012.1"/>
</dbReference>
<evidence type="ECO:0000313" key="3">
    <source>
        <dbReference type="EMBL" id="GAA4387298.1"/>
    </source>
</evidence>
<dbReference type="PANTHER" id="PTHR42759:SF1">
    <property type="entry name" value="MAGNESIUM-CHELATASE SUBUNIT CHLD"/>
    <property type="match status" value="1"/>
</dbReference>
<dbReference type="Proteomes" id="UP001500635">
    <property type="component" value="Unassembled WGS sequence"/>
</dbReference>